<organism evidence="2 3">
    <name type="scientific">Insulibacter thermoxylanivorax</name>
    <dbReference type="NCBI Taxonomy" id="2749268"/>
    <lineage>
        <taxon>Bacteria</taxon>
        <taxon>Bacillati</taxon>
        <taxon>Bacillota</taxon>
        <taxon>Bacilli</taxon>
        <taxon>Bacillales</taxon>
        <taxon>Paenibacillaceae</taxon>
        <taxon>Insulibacter</taxon>
    </lineage>
</organism>
<accession>A0A916QCR8</accession>
<keyword evidence="3" id="KW-1185">Reference proteome</keyword>
<evidence type="ECO:0000256" key="1">
    <source>
        <dbReference type="SAM" id="MobiDB-lite"/>
    </source>
</evidence>
<dbReference type="AlphaFoldDB" id="A0A916QCR8"/>
<dbReference type="EMBL" id="BMAQ01000003">
    <property type="protein sequence ID" value="GFR37154.1"/>
    <property type="molecule type" value="Genomic_DNA"/>
</dbReference>
<dbReference type="Proteomes" id="UP000654993">
    <property type="component" value="Unassembled WGS sequence"/>
</dbReference>
<evidence type="ECO:0000313" key="2">
    <source>
        <dbReference type="EMBL" id="GFR37154.1"/>
    </source>
</evidence>
<feature type="region of interest" description="Disordered" evidence="1">
    <location>
        <begin position="1"/>
        <end position="30"/>
    </location>
</feature>
<reference evidence="2" key="1">
    <citation type="submission" date="2020-08" db="EMBL/GenBank/DDBJ databases">
        <authorList>
            <person name="Uke A."/>
            <person name="Chhe C."/>
            <person name="Baramee S."/>
            <person name="Kosugi A."/>
        </authorList>
    </citation>
    <scope>NUCLEOTIDE SEQUENCE</scope>
    <source>
        <strain evidence="2">DA-C8</strain>
    </source>
</reference>
<feature type="compositionally biased region" description="Polar residues" evidence="1">
    <location>
        <begin position="1"/>
        <end position="14"/>
    </location>
</feature>
<name>A0A916QCR8_9BACL</name>
<protein>
    <submittedName>
        <fullName evidence="2">Uncharacterized protein</fullName>
    </submittedName>
</protein>
<comment type="caution">
    <text evidence="2">The sequence shown here is derived from an EMBL/GenBank/DDBJ whole genome shotgun (WGS) entry which is preliminary data.</text>
</comment>
<sequence>MKNDSLTFNGSTVMSGAFQEERTADPSAVPEPTMINQNVLYRPGLVKPFIYLYG</sequence>
<proteinExistence type="predicted"/>
<reference evidence="2" key="2">
    <citation type="journal article" date="2021" name="Data Brief">
        <title>Draft genome sequence data of the facultative, thermophilic, xylanolytic bacterium Paenibacillus sp. strain DA-C8.</title>
        <authorList>
            <person name="Chhe C."/>
            <person name="Uke A."/>
            <person name="Baramee S."/>
            <person name="Ungkulpasvich U."/>
            <person name="Tachaapaikoon C."/>
            <person name="Pason P."/>
            <person name="Waeonukul R."/>
            <person name="Ratanakhanokchai K."/>
            <person name="Kosugi A."/>
        </authorList>
    </citation>
    <scope>NUCLEOTIDE SEQUENCE</scope>
    <source>
        <strain evidence="2">DA-C8</strain>
    </source>
</reference>
<evidence type="ECO:0000313" key="3">
    <source>
        <dbReference type="Proteomes" id="UP000654993"/>
    </source>
</evidence>
<gene>
    <name evidence="2" type="ORF">PRECH8_04500</name>
</gene>